<accession>A0A834K7I3</accession>
<reference evidence="2" key="1">
    <citation type="journal article" date="2020" name="G3 (Bethesda)">
        <title>High-Quality Assemblies for Three Invasive Social Wasps from the &lt;i&gt;Vespula&lt;/i&gt; Genus.</title>
        <authorList>
            <person name="Harrop T.W.R."/>
            <person name="Guhlin J."/>
            <person name="McLaughlin G.M."/>
            <person name="Permina E."/>
            <person name="Stockwell P."/>
            <person name="Gilligan J."/>
            <person name="Le Lec M.F."/>
            <person name="Gruber M.A.M."/>
            <person name="Quinn O."/>
            <person name="Lovegrove M."/>
            <person name="Duncan E.J."/>
            <person name="Remnant E.J."/>
            <person name="Van Eeckhoven J."/>
            <person name="Graham B."/>
            <person name="Knapp R.A."/>
            <person name="Langford K.W."/>
            <person name="Kronenberg Z."/>
            <person name="Press M.O."/>
            <person name="Eacker S.M."/>
            <person name="Wilson-Rankin E.E."/>
            <person name="Purcell J."/>
            <person name="Lester P.J."/>
            <person name="Dearden P.K."/>
        </authorList>
    </citation>
    <scope>NUCLEOTIDE SEQUENCE</scope>
    <source>
        <strain evidence="2">Linc-1</strain>
    </source>
</reference>
<feature type="compositionally biased region" description="Basic and acidic residues" evidence="1">
    <location>
        <begin position="1"/>
        <end position="12"/>
    </location>
</feature>
<feature type="region of interest" description="Disordered" evidence="1">
    <location>
        <begin position="1"/>
        <end position="20"/>
    </location>
</feature>
<evidence type="ECO:0000256" key="1">
    <source>
        <dbReference type="SAM" id="MobiDB-lite"/>
    </source>
</evidence>
<dbReference type="Proteomes" id="UP000617340">
    <property type="component" value="Unassembled WGS sequence"/>
</dbReference>
<feature type="compositionally biased region" description="Pro residues" evidence="1">
    <location>
        <begin position="146"/>
        <end position="158"/>
    </location>
</feature>
<comment type="caution">
    <text evidence="2">The sequence shown here is derived from an EMBL/GenBank/DDBJ whole genome shotgun (WGS) entry which is preliminary data.</text>
</comment>
<keyword evidence="3" id="KW-1185">Reference proteome</keyword>
<evidence type="ECO:0000313" key="3">
    <source>
        <dbReference type="Proteomes" id="UP000617340"/>
    </source>
</evidence>
<feature type="region of interest" description="Disordered" evidence="1">
    <location>
        <begin position="126"/>
        <end position="166"/>
    </location>
</feature>
<protein>
    <submittedName>
        <fullName evidence="2">Uncharacterized protein</fullName>
    </submittedName>
</protein>
<organism evidence="2 3">
    <name type="scientific">Vespula germanica</name>
    <name type="common">German yellow jacket</name>
    <name type="synonym">Paravespula germanica</name>
    <dbReference type="NCBI Taxonomy" id="30212"/>
    <lineage>
        <taxon>Eukaryota</taxon>
        <taxon>Metazoa</taxon>
        <taxon>Ecdysozoa</taxon>
        <taxon>Arthropoda</taxon>
        <taxon>Hexapoda</taxon>
        <taxon>Insecta</taxon>
        <taxon>Pterygota</taxon>
        <taxon>Neoptera</taxon>
        <taxon>Endopterygota</taxon>
        <taxon>Hymenoptera</taxon>
        <taxon>Apocrita</taxon>
        <taxon>Aculeata</taxon>
        <taxon>Vespoidea</taxon>
        <taxon>Vespidae</taxon>
        <taxon>Vespinae</taxon>
        <taxon>Vespula</taxon>
    </lineage>
</organism>
<gene>
    <name evidence="2" type="ORF">HZH68_008356</name>
</gene>
<proteinExistence type="predicted"/>
<dbReference type="EMBL" id="JACSDZ010000007">
    <property type="protein sequence ID" value="KAF7399764.1"/>
    <property type="molecule type" value="Genomic_DNA"/>
</dbReference>
<evidence type="ECO:0000313" key="2">
    <source>
        <dbReference type="EMBL" id="KAF7399764.1"/>
    </source>
</evidence>
<sequence>MQEATRNRERRGQFPNDSDLSPLVCSGKPVKFASLRSHLEIQIYRETGKPRETGRHCDNVGSSLTKSNEAVPTKFLDGIMRNFTLGFYMCILHEIRTRKETKKSDVSPQSINHTSEGTINMLAEATWSNSHDKDVINHRKHRSLPPSLPPPTSPPSPPSKTTAILT</sequence>
<dbReference type="AlphaFoldDB" id="A0A834K7I3"/>
<name>A0A834K7I3_VESGE</name>